<comment type="caution">
    <text evidence="5">The sequence shown here is derived from an EMBL/GenBank/DDBJ whole genome shotgun (WGS) entry which is preliminary data.</text>
</comment>
<evidence type="ECO:0000313" key="5">
    <source>
        <dbReference type="EMBL" id="CAF1282132.1"/>
    </source>
</evidence>
<dbReference type="InterPro" id="IPR027417">
    <property type="entry name" value="P-loop_NTPase"/>
</dbReference>
<sequence>MTSTARKPGIIILGNSGAGKSFLGNVILNREAFEHEYQMQATTVKTEYQECILNQKTYAVYNIPGLIELDQERIDINIQEIDKAFQQHPYAVVMYVFGTTNGKIRNEDIVAFHAINSAYPLSEKSLIIIVNSLSPNRKADYESQTTSLLTQHFKMNLPYICYVNEISHENEKQPLRQQLIQTITTAMPKTHEKQHEIELVAAQLQKLIKQVAEFQNIIEKQQNQIDEQQKVIEDYKRQKEATENERQRKEYEETKRQQREEAENQRQRKEYEERKRQQREEAQNQRQRKEYEERQRKKEEKVEQVGRGKACRGCGHVFCGRAGRTHYCGYAPGPAGTYCCGCRSYV</sequence>
<dbReference type="EMBL" id="CAJOBA010039988">
    <property type="protein sequence ID" value="CAF4086918.1"/>
    <property type="molecule type" value="Genomic_DNA"/>
</dbReference>
<dbReference type="Gene3D" id="3.40.50.300">
    <property type="entry name" value="P-loop containing nucleotide triphosphate hydrolases"/>
    <property type="match status" value="1"/>
</dbReference>
<dbReference type="GO" id="GO:0005525">
    <property type="term" value="F:GTP binding"/>
    <property type="evidence" value="ECO:0007669"/>
    <property type="project" value="InterPro"/>
</dbReference>
<evidence type="ECO:0000313" key="7">
    <source>
        <dbReference type="Proteomes" id="UP000677228"/>
    </source>
</evidence>
<evidence type="ECO:0000259" key="4">
    <source>
        <dbReference type="Pfam" id="PF04548"/>
    </source>
</evidence>
<dbReference type="Pfam" id="PF04548">
    <property type="entry name" value="AIG1"/>
    <property type="match status" value="1"/>
</dbReference>
<evidence type="ECO:0000313" key="6">
    <source>
        <dbReference type="EMBL" id="CAF4086918.1"/>
    </source>
</evidence>
<reference evidence="5" key="1">
    <citation type="submission" date="2021-02" db="EMBL/GenBank/DDBJ databases">
        <authorList>
            <person name="Nowell W R."/>
        </authorList>
    </citation>
    <scope>NUCLEOTIDE SEQUENCE</scope>
</reference>
<gene>
    <name evidence="5" type="ORF">OVA965_LOCUS27687</name>
    <name evidence="6" type="ORF">TMI583_LOCUS28434</name>
</gene>
<evidence type="ECO:0000256" key="2">
    <source>
        <dbReference type="ARBA" id="ARBA00022741"/>
    </source>
</evidence>
<proteinExistence type="inferred from homology"/>
<dbReference type="InterPro" id="IPR006703">
    <property type="entry name" value="G_AIG1"/>
</dbReference>
<organism evidence="5 7">
    <name type="scientific">Didymodactylos carnosus</name>
    <dbReference type="NCBI Taxonomy" id="1234261"/>
    <lineage>
        <taxon>Eukaryota</taxon>
        <taxon>Metazoa</taxon>
        <taxon>Spiralia</taxon>
        <taxon>Gnathifera</taxon>
        <taxon>Rotifera</taxon>
        <taxon>Eurotatoria</taxon>
        <taxon>Bdelloidea</taxon>
        <taxon>Philodinida</taxon>
        <taxon>Philodinidae</taxon>
        <taxon>Didymodactylos</taxon>
    </lineage>
</organism>
<dbReference type="Proteomes" id="UP000682733">
    <property type="component" value="Unassembled WGS sequence"/>
</dbReference>
<keyword evidence="2" id="KW-0547">Nucleotide-binding</keyword>
<dbReference type="EMBL" id="CAJNOK010018425">
    <property type="protein sequence ID" value="CAF1282132.1"/>
    <property type="molecule type" value="Genomic_DNA"/>
</dbReference>
<dbReference type="SUPFAM" id="SSF52540">
    <property type="entry name" value="P-loop containing nucleoside triphosphate hydrolases"/>
    <property type="match status" value="1"/>
</dbReference>
<feature type="region of interest" description="Disordered" evidence="3">
    <location>
        <begin position="237"/>
        <end position="299"/>
    </location>
</feature>
<dbReference type="Proteomes" id="UP000677228">
    <property type="component" value="Unassembled WGS sequence"/>
</dbReference>
<comment type="similarity">
    <text evidence="1">Belongs to the TRAFAC class TrmE-Era-EngA-EngB-Septin-like GTPase superfamily. AIG1/Toc34/Toc159-like paraseptin GTPase family. IAN subfamily.</text>
</comment>
<feature type="domain" description="AIG1-type G" evidence="4">
    <location>
        <begin position="10"/>
        <end position="201"/>
    </location>
</feature>
<evidence type="ECO:0000256" key="1">
    <source>
        <dbReference type="ARBA" id="ARBA00008535"/>
    </source>
</evidence>
<protein>
    <recommendedName>
        <fullName evidence="4">AIG1-type G domain-containing protein</fullName>
    </recommendedName>
</protein>
<accession>A0A8S2EZ24</accession>
<evidence type="ECO:0000256" key="3">
    <source>
        <dbReference type="SAM" id="MobiDB-lite"/>
    </source>
</evidence>
<name>A0A8S2EZ24_9BILA</name>
<dbReference type="AlphaFoldDB" id="A0A8S2EZ24"/>